<organism evidence="4 5">
    <name type="scientific">Streptomyces globisporus</name>
    <dbReference type="NCBI Taxonomy" id="1908"/>
    <lineage>
        <taxon>Bacteria</taxon>
        <taxon>Bacillati</taxon>
        <taxon>Actinomycetota</taxon>
        <taxon>Actinomycetes</taxon>
        <taxon>Kitasatosporales</taxon>
        <taxon>Streptomycetaceae</taxon>
        <taxon>Streptomyces</taxon>
    </lineage>
</organism>
<protein>
    <submittedName>
        <fullName evidence="4">Phenylacetic acid degradation protein PaaN2, ring-opening aldehyde dehydrogenase (EC)</fullName>
        <ecNumber evidence="4">1.2.1.3</ecNumber>
    </submittedName>
</protein>
<dbReference type="EMBL" id="CAKXYP010000015">
    <property type="protein sequence ID" value="CAH9417955.1"/>
    <property type="molecule type" value="Genomic_DNA"/>
</dbReference>
<dbReference type="PANTHER" id="PTHR42862">
    <property type="entry name" value="DELTA-1-PYRROLINE-5-CARBOXYLATE DEHYDROGENASE 1, ISOFORM A-RELATED"/>
    <property type="match status" value="1"/>
</dbReference>
<feature type="domain" description="Aldehyde dehydrogenase" evidence="3">
    <location>
        <begin position="116"/>
        <end position="528"/>
    </location>
</feature>
<dbReference type="Gene3D" id="3.40.309.10">
    <property type="entry name" value="Aldehyde Dehydrogenase, Chain A, domain 2"/>
    <property type="match status" value="1"/>
</dbReference>
<dbReference type="EC" id="1.2.1.3" evidence="4"/>
<proteinExistence type="predicted"/>
<dbReference type="InterPro" id="IPR050485">
    <property type="entry name" value="Proline_metab_enzyme"/>
</dbReference>
<evidence type="ECO:0000259" key="3">
    <source>
        <dbReference type="Pfam" id="PF00171"/>
    </source>
</evidence>
<keyword evidence="1 4" id="KW-0560">Oxidoreductase</keyword>
<dbReference type="InterPro" id="IPR016161">
    <property type="entry name" value="Ald_DH/histidinol_DH"/>
</dbReference>
<keyword evidence="2" id="KW-0520">NAD</keyword>
<evidence type="ECO:0000313" key="4">
    <source>
        <dbReference type="EMBL" id="CAH9417955.1"/>
    </source>
</evidence>
<sequence>MNSVPVPEPLLPEPTFYAAPDAAARQRLVDTHRPTLERAVETLRARTHWSPYPEDPAAYGTDAEAEGERAFHALLDKPFPLDQPGRDGTVGPLPAEGGEVSPYGFGLGISYPHSDPEALLAGAEAAAGEWRQAGALVRAAVCLEILARINARSAEFAQAAMHTSGHGPVMGFHAGAVHAQDRGLEAVAAAYTEQTRLPARALWTKPLPSGEPCSMEKTFTPAGLGTALLVGNRIFPAWSGYAGLFASLATGNPVIVKPHPAAVLPLALTVAVARDVLTAAGFAPGLVALAAEHPGEGLARALAVRPEIRIVDFTGTTAFGRWLKDNARHAQLFTSTTAVNTVLIESTEHYAAMLDNLAFSLALYSGQLCTSPQNILIPRAGIRTDLGRKGHLDVVADLAAAVTRLLTDDAFACDLLGALCGPAEAASAELAASGALGPVVLAGRTVHHPRHPRATVRTPTLVALDAARPQDRAALAHARPGPVFFTVAVDSADDGIALLHTTATTAGSLSAGAWTASEQVEHAVTRACADAGVMLSLGMTGDWYLTQSAVYSDLHGTGANPASDHAFCDGAFVARRFRTVEVRRRV</sequence>
<dbReference type="SUPFAM" id="SSF53720">
    <property type="entry name" value="ALDH-like"/>
    <property type="match status" value="1"/>
</dbReference>
<evidence type="ECO:0000313" key="5">
    <source>
        <dbReference type="Proteomes" id="UP001154015"/>
    </source>
</evidence>
<dbReference type="PANTHER" id="PTHR42862:SF1">
    <property type="entry name" value="DELTA-1-PYRROLINE-5-CARBOXYLATE DEHYDROGENASE 2, ISOFORM A-RELATED"/>
    <property type="match status" value="1"/>
</dbReference>
<evidence type="ECO:0000256" key="2">
    <source>
        <dbReference type="ARBA" id="ARBA00023027"/>
    </source>
</evidence>
<dbReference type="Pfam" id="PF00171">
    <property type="entry name" value="Aldedh"/>
    <property type="match status" value="1"/>
</dbReference>
<evidence type="ECO:0000256" key="1">
    <source>
        <dbReference type="ARBA" id="ARBA00023002"/>
    </source>
</evidence>
<name>A0ABM9H2W5_STRGL</name>
<comment type="caution">
    <text evidence="4">The sequence shown here is derived from an EMBL/GenBank/DDBJ whole genome shotgun (WGS) entry which is preliminary data.</text>
</comment>
<dbReference type="InterPro" id="IPR016162">
    <property type="entry name" value="Ald_DH_N"/>
</dbReference>
<gene>
    <name evidence="4" type="ORF">SGL43_05003</name>
</gene>
<dbReference type="InterPro" id="IPR015590">
    <property type="entry name" value="Aldehyde_DH_dom"/>
</dbReference>
<accession>A0ABM9H2W5</accession>
<keyword evidence="5" id="KW-1185">Reference proteome</keyword>
<dbReference type="GO" id="GO:0004029">
    <property type="term" value="F:aldehyde dehydrogenase (NAD+) activity"/>
    <property type="evidence" value="ECO:0007669"/>
    <property type="project" value="UniProtKB-EC"/>
</dbReference>
<dbReference type="Proteomes" id="UP001154015">
    <property type="component" value="Unassembled WGS sequence"/>
</dbReference>
<dbReference type="NCBIfam" id="TIGR02288">
    <property type="entry name" value="PaaN_2"/>
    <property type="match status" value="1"/>
</dbReference>
<reference evidence="4" key="1">
    <citation type="submission" date="2022-03" db="EMBL/GenBank/DDBJ databases">
        <authorList>
            <person name="Leyn A S."/>
        </authorList>
    </citation>
    <scope>NUCLEOTIDE SEQUENCE</scope>
    <source>
        <strain evidence="4">Streptomyces globisporus 4-3</strain>
    </source>
</reference>
<dbReference type="InterPro" id="IPR016163">
    <property type="entry name" value="Ald_DH_C"/>
</dbReference>
<dbReference type="Gene3D" id="3.40.605.10">
    <property type="entry name" value="Aldehyde Dehydrogenase, Chain A, domain 1"/>
    <property type="match status" value="1"/>
</dbReference>
<dbReference type="InterPro" id="IPR011975">
    <property type="entry name" value="PaaN_2"/>
</dbReference>